<sequence length="956" mass="107022">MNPDRQDVYFLQRLAEAAARSGETQLFVVGILHQGFNAYSEHLSQAAQREWEKVAGRFEEILFHQPLEQMASLVAQALGIRDRQLPKGVAERARADMSRALELDWYGFGVSQGTLRDLAPRLYPLHPSVLPVLVRLLARFGQNERSLFSFLFSNEPFGLMSIGDRVVESGTWYRLADLYDYARATFGHRLSIQSYRSHWNQIESLVSSFATEDELELRILKSVAILNLLDSDGLVASEESVILAVSNDGHTNSKIKATIESLKARRVLYHRGASRGFCLWPHTSVNLERAYEAAIEAVGATTRVVPLLKAHLETRPIVARRHYIQTGNLRYFEIEYRAVGDTSDWAQSAKDSPDGRIVVFLCETEEEHAQALKDACHPMFCQPNILVAVPKPLQGLAGLVQEAIRWQWIAHNVPELNHDTYAAEEVSRRIAAAERVRDARLQTYLGLRQFAGRTELQWFFQGSATAIDGARDLLARISVICDEVFNRAPEIKNELINRRQLSSAAAAARMRLIERAFSSAVSEPYLGMDADKAPPEMSMYLSVLDAGGLHRKVSGVYKFVEPPPTDPCKLRPVLARMLEVLREQQDARVPVTQLLDEMYRPPYGIRDGVGLLLLAVMAQLHENELAFYENGIFLRQMTGAEMHRLAKAPETFEIQYCKVAGVRATLFEHLVRVLLPDNVPSTSKPDILDVVRPLCVFAAGLPLYTQKTQRLSATARAVRTALTSAKEPAPLLFTDLPRACGVEPFSSTGRGPTRERASEFVSSLKRAHDELKLAYSELLARIRDTLAEAFECGADTRNGLRTLVEPVVGSIGEPKLRALCLRLVDTKLGDNEWLESVASFVCEKPPAKWVDVDVDQFGEQIVNLARRFRRIQAMHFPSGKPTSAALLRVAITKPDGVELDRVLQVSPNEEELVRTAEAKLAPVLRQFSGRIGIVAATRVLMRELARNERESHDEVS</sequence>
<keyword evidence="2" id="KW-1185">Reference proteome</keyword>
<comment type="caution">
    <text evidence="1">The sequence shown here is derived from an EMBL/GenBank/DDBJ whole genome shotgun (WGS) entry which is preliminary data.</text>
</comment>
<reference evidence="1 2" key="2">
    <citation type="submission" date="2016-12" db="EMBL/GenBank/DDBJ databases">
        <title>Draft Genome Sequence of Cystobacter ferrugineus Strain Cbfe23.</title>
        <authorList>
            <person name="Akbar S."/>
            <person name="Dowd S.E."/>
            <person name="Stevens D.C."/>
        </authorList>
    </citation>
    <scope>NUCLEOTIDE SEQUENCE [LARGE SCALE GENOMIC DNA]</scope>
    <source>
        <strain evidence="1 2">Cbfe23</strain>
    </source>
</reference>
<dbReference type="Proteomes" id="UP000182229">
    <property type="component" value="Unassembled WGS sequence"/>
</dbReference>
<reference evidence="2" key="1">
    <citation type="submission" date="2016-11" db="EMBL/GenBank/DDBJ databases">
        <authorList>
            <person name="Shukria A."/>
            <person name="Stevens D.C."/>
        </authorList>
    </citation>
    <scope>NUCLEOTIDE SEQUENCE [LARGE SCALE GENOMIC DNA]</scope>
    <source>
        <strain evidence="2">Cbfe23</strain>
    </source>
</reference>
<dbReference type="EMBL" id="MPIN01000009">
    <property type="protein sequence ID" value="OJH37076.1"/>
    <property type="molecule type" value="Genomic_DNA"/>
</dbReference>
<proteinExistence type="predicted"/>
<evidence type="ECO:0000313" key="2">
    <source>
        <dbReference type="Proteomes" id="UP000182229"/>
    </source>
</evidence>
<gene>
    <name evidence="1" type="ORF">BON30_31850</name>
</gene>
<dbReference type="AlphaFoldDB" id="A0A1L9B4C0"/>
<dbReference type="STRING" id="83449.BON30_31850"/>
<accession>A0A1L9B4C0</accession>
<organism evidence="1 2">
    <name type="scientific">Cystobacter ferrugineus</name>
    <dbReference type="NCBI Taxonomy" id="83449"/>
    <lineage>
        <taxon>Bacteria</taxon>
        <taxon>Pseudomonadati</taxon>
        <taxon>Myxococcota</taxon>
        <taxon>Myxococcia</taxon>
        <taxon>Myxococcales</taxon>
        <taxon>Cystobacterineae</taxon>
        <taxon>Archangiaceae</taxon>
        <taxon>Cystobacter</taxon>
    </lineage>
</organism>
<name>A0A1L9B4C0_9BACT</name>
<evidence type="ECO:0008006" key="3">
    <source>
        <dbReference type="Google" id="ProtNLM"/>
    </source>
</evidence>
<protein>
    <recommendedName>
        <fullName evidence="3">ATP-binding protein</fullName>
    </recommendedName>
</protein>
<evidence type="ECO:0000313" key="1">
    <source>
        <dbReference type="EMBL" id="OJH37076.1"/>
    </source>
</evidence>